<evidence type="ECO:0008006" key="4">
    <source>
        <dbReference type="Google" id="ProtNLM"/>
    </source>
</evidence>
<dbReference type="PANTHER" id="PTHR21198">
    <property type="entry name" value="GLUTAMATE RACEMASE"/>
    <property type="match status" value="1"/>
</dbReference>
<dbReference type="InterPro" id="IPR001920">
    <property type="entry name" value="Asp/Glu_race"/>
</dbReference>
<dbReference type="Pfam" id="PF01177">
    <property type="entry name" value="Asp_Glu_race"/>
    <property type="match status" value="1"/>
</dbReference>
<reference evidence="3" key="1">
    <citation type="journal article" date="2014" name="Front. Microbiol.">
        <title>High frequency of phylogenetically diverse reductive dehalogenase-homologous genes in deep subseafloor sedimentary metagenomes.</title>
        <authorList>
            <person name="Kawai M."/>
            <person name="Futagami T."/>
            <person name="Toyoda A."/>
            <person name="Takaki Y."/>
            <person name="Nishi S."/>
            <person name="Hori S."/>
            <person name="Arai W."/>
            <person name="Tsubouchi T."/>
            <person name="Morono Y."/>
            <person name="Uchiyama I."/>
            <person name="Ito T."/>
            <person name="Fujiyama A."/>
            <person name="Inagaki F."/>
            <person name="Takami H."/>
        </authorList>
    </citation>
    <scope>NUCLEOTIDE SEQUENCE</scope>
    <source>
        <strain evidence="3">Expedition CK06-06</strain>
    </source>
</reference>
<organism evidence="3">
    <name type="scientific">marine sediment metagenome</name>
    <dbReference type="NCBI Taxonomy" id="412755"/>
    <lineage>
        <taxon>unclassified sequences</taxon>
        <taxon>metagenomes</taxon>
        <taxon>ecological metagenomes</taxon>
    </lineage>
</organism>
<gene>
    <name evidence="3" type="ORF">S01H1_19487</name>
</gene>
<feature type="non-terminal residue" evidence="3">
    <location>
        <position position="1"/>
    </location>
</feature>
<dbReference type="InterPro" id="IPR015942">
    <property type="entry name" value="Asp/Glu/hydantoin_racemase"/>
</dbReference>
<keyword evidence="2" id="KW-0413">Isomerase</keyword>
<dbReference type="EMBL" id="BARS01010528">
    <property type="protein sequence ID" value="GAF94595.1"/>
    <property type="molecule type" value="Genomic_DNA"/>
</dbReference>
<dbReference type="Gene3D" id="3.40.50.1860">
    <property type="match status" value="2"/>
</dbReference>
<dbReference type="PANTHER" id="PTHR21198:SF7">
    <property type="entry name" value="ASPARTATE-GLUTAMATE RACEMASE FAMILY"/>
    <property type="match status" value="1"/>
</dbReference>
<dbReference type="GO" id="GO:0047661">
    <property type="term" value="F:amino-acid racemase activity"/>
    <property type="evidence" value="ECO:0007669"/>
    <property type="project" value="InterPro"/>
</dbReference>
<comment type="caution">
    <text evidence="3">The sequence shown here is derived from an EMBL/GenBank/DDBJ whole genome shotgun (WGS) entry which is preliminary data.</text>
</comment>
<proteinExistence type="inferred from homology"/>
<comment type="similarity">
    <text evidence="1">Belongs to the aspartate/glutamate racemases family.</text>
</comment>
<accession>X0V1R7</accession>
<dbReference type="NCBIfam" id="TIGR00035">
    <property type="entry name" value="asp_race"/>
    <property type="match status" value="1"/>
</dbReference>
<name>X0V1R7_9ZZZZ</name>
<protein>
    <recommendedName>
        <fullName evidence="4">Aspartate racemase</fullName>
    </recommendedName>
</protein>
<evidence type="ECO:0000313" key="3">
    <source>
        <dbReference type="EMBL" id="GAF94595.1"/>
    </source>
</evidence>
<dbReference type="SUPFAM" id="SSF53681">
    <property type="entry name" value="Aspartate/glutamate racemase"/>
    <property type="match status" value="2"/>
</dbReference>
<evidence type="ECO:0000256" key="1">
    <source>
        <dbReference type="ARBA" id="ARBA00007847"/>
    </source>
</evidence>
<dbReference type="InterPro" id="IPR004380">
    <property type="entry name" value="Asp_race"/>
</dbReference>
<sequence>QRNHERGYQGMKKTIGILGGMGPEATAYFYELIIKKTKANKDQGHIPIIIYSNPKIPPRTDAILKKGPSPTPLLIKGVRRLRKAGADFIVMPCVTAHYFYLEVAAQEKFLFLNLLDESLIWTQKNLSGLRKAGLIASTGTLESRLFHDAFEKGGIEVIGPNDEEQEQVMKAIFGRKGIKAGYTSGDPKKIIVNTANALVQRGAGAVIAGCTEVPLVLKEEDIPVPLIEPLSILAEASILEAGYALRGEKS</sequence>
<dbReference type="AlphaFoldDB" id="X0V1R7"/>
<evidence type="ECO:0000256" key="2">
    <source>
        <dbReference type="ARBA" id="ARBA00023235"/>
    </source>
</evidence>